<dbReference type="GO" id="GO:0005524">
    <property type="term" value="F:ATP binding"/>
    <property type="evidence" value="ECO:0007669"/>
    <property type="project" value="UniProtKB-UniRule"/>
</dbReference>
<dbReference type="Gene3D" id="3.40.50.620">
    <property type="entry name" value="HUPs"/>
    <property type="match status" value="2"/>
</dbReference>
<organism evidence="16 17">
    <name type="scientific">Candidatus Blochmanniella camponoti</name>
    <dbReference type="NCBI Taxonomy" id="108080"/>
    <lineage>
        <taxon>Bacteria</taxon>
        <taxon>Pseudomonadati</taxon>
        <taxon>Pseudomonadota</taxon>
        <taxon>Gammaproteobacteria</taxon>
        <taxon>Enterobacterales</taxon>
        <taxon>Enterobacteriaceae</taxon>
        <taxon>ant endosymbionts</taxon>
        <taxon>Candidatus Blochmanniella</taxon>
    </lineage>
</organism>
<evidence type="ECO:0000313" key="15">
    <source>
        <dbReference type="EMBL" id="URJ24725.1"/>
    </source>
</evidence>
<dbReference type="EMBL" id="CP097751">
    <property type="protein sequence ID" value="URJ27527.1"/>
    <property type="molecule type" value="Genomic_DNA"/>
</dbReference>
<dbReference type="Gene3D" id="2.20.28.290">
    <property type="match status" value="1"/>
</dbReference>
<dbReference type="PRINTS" id="PR00985">
    <property type="entry name" value="TRNASYNTHLEU"/>
</dbReference>
<evidence type="ECO:0000256" key="8">
    <source>
        <dbReference type="ARBA" id="ARBA00047469"/>
    </source>
</evidence>
<evidence type="ECO:0000256" key="10">
    <source>
        <dbReference type="RuleBase" id="RU363035"/>
    </source>
</evidence>
<dbReference type="InterPro" id="IPR015413">
    <property type="entry name" value="Methionyl/Leucyl_tRNA_Synth"/>
</dbReference>
<evidence type="ECO:0000256" key="6">
    <source>
        <dbReference type="ARBA" id="ARBA00022917"/>
    </source>
</evidence>
<keyword evidence="2 9" id="KW-0963">Cytoplasm</keyword>
<feature type="domain" description="Methionyl/Leucyl tRNA synthetase" evidence="13">
    <location>
        <begin position="39"/>
        <end position="180"/>
    </location>
</feature>
<proteinExistence type="inferred from homology"/>
<protein>
    <recommendedName>
        <fullName evidence="9">Leucine--tRNA ligase</fullName>
        <ecNumber evidence="9">6.1.1.4</ecNumber>
    </recommendedName>
    <alternativeName>
        <fullName evidence="9">Leucyl-tRNA synthetase</fullName>
        <shortName evidence="9">LeuRS</shortName>
    </alternativeName>
</protein>
<comment type="catalytic activity">
    <reaction evidence="8 9">
        <text>tRNA(Leu) + L-leucine + ATP = L-leucyl-tRNA(Leu) + AMP + diphosphate</text>
        <dbReference type="Rhea" id="RHEA:11688"/>
        <dbReference type="Rhea" id="RHEA-COMP:9613"/>
        <dbReference type="Rhea" id="RHEA-COMP:9622"/>
        <dbReference type="ChEBI" id="CHEBI:30616"/>
        <dbReference type="ChEBI" id="CHEBI:33019"/>
        <dbReference type="ChEBI" id="CHEBI:57427"/>
        <dbReference type="ChEBI" id="CHEBI:78442"/>
        <dbReference type="ChEBI" id="CHEBI:78494"/>
        <dbReference type="ChEBI" id="CHEBI:456215"/>
        <dbReference type="EC" id="6.1.1.4"/>
    </reaction>
</comment>
<dbReference type="InterPro" id="IPR002300">
    <property type="entry name" value="aa-tRNA-synth_Ia"/>
</dbReference>
<reference evidence="16" key="1">
    <citation type="submission" date="2022-05" db="EMBL/GenBank/DDBJ databases">
        <title>Impact of host demography and evolutionary history on endosymbiont molecular evolution: a test in carpenter ants (Genus Camponotus) and their Blochmannia endosymbionts.</title>
        <authorList>
            <person name="Manthey J.D."/>
            <person name="Giron J.C."/>
            <person name="Hruska J.P."/>
        </authorList>
    </citation>
    <scope>NUCLEOTIDE SEQUENCE</scope>
    <source>
        <strain evidence="16">C-049</strain>
        <strain evidence="15">C-050</strain>
    </source>
</reference>
<dbReference type="Proteomes" id="UP001056483">
    <property type="component" value="Chromosome"/>
</dbReference>
<dbReference type="GO" id="GO:0002161">
    <property type="term" value="F:aminoacyl-tRNA deacylase activity"/>
    <property type="evidence" value="ECO:0007669"/>
    <property type="project" value="InterPro"/>
</dbReference>
<evidence type="ECO:0000256" key="4">
    <source>
        <dbReference type="ARBA" id="ARBA00022741"/>
    </source>
</evidence>
<dbReference type="NCBIfam" id="TIGR00396">
    <property type="entry name" value="leuS_bact"/>
    <property type="match status" value="1"/>
</dbReference>
<dbReference type="Gene3D" id="1.10.730.10">
    <property type="entry name" value="Isoleucyl-tRNA Synthetase, Domain 1"/>
    <property type="match status" value="2"/>
</dbReference>
<comment type="subcellular location">
    <subcellularLocation>
        <location evidence="9">Cytoplasm</location>
    </subcellularLocation>
</comment>
<feature type="binding site" evidence="9">
    <location>
        <position position="632"/>
    </location>
    <ligand>
        <name>ATP</name>
        <dbReference type="ChEBI" id="CHEBI:30616"/>
    </ligand>
</feature>
<evidence type="ECO:0000259" key="14">
    <source>
        <dbReference type="Pfam" id="PF13603"/>
    </source>
</evidence>
<dbReference type="Pfam" id="PF00133">
    <property type="entry name" value="tRNA-synt_1"/>
    <property type="match status" value="2"/>
</dbReference>
<evidence type="ECO:0000313" key="18">
    <source>
        <dbReference type="Proteomes" id="UP001056483"/>
    </source>
</evidence>
<name>A0AAE9IDC3_9ENTR</name>
<dbReference type="GO" id="GO:0004823">
    <property type="term" value="F:leucine-tRNA ligase activity"/>
    <property type="evidence" value="ECO:0007669"/>
    <property type="project" value="UniProtKB-UniRule"/>
</dbReference>
<dbReference type="EMBL" id="CP097750">
    <property type="protein sequence ID" value="URJ24725.1"/>
    <property type="molecule type" value="Genomic_DNA"/>
</dbReference>
<dbReference type="FunFam" id="1.10.730.10:FF:000003">
    <property type="entry name" value="Leucine--tRNA ligase"/>
    <property type="match status" value="1"/>
</dbReference>
<evidence type="ECO:0000313" key="16">
    <source>
        <dbReference type="EMBL" id="URJ27527.1"/>
    </source>
</evidence>
<feature type="short sequence motif" description="'HIGH' region" evidence="9">
    <location>
        <begin position="42"/>
        <end position="52"/>
    </location>
</feature>
<evidence type="ECO:0000256" key="5">
    <source>
        <dbReference type="ARBA" id="ARBA00022840"/>
    </source>
</evidence>
<dbReference type="KEGG" id="bhb:M9394_03190"/>
<dbReference type="GO" id="GO:0006429">
    <property type="term" value="P:leucyl-tRNA aminoacylation"/>
    <property type="evidence" value="ECO:0007669"/>
    <property type="project" value="UniProtKB-UniRule"/>
</dbReference>
<dbReference type="InterPro" id="IPR014729">
    <property type="entry name" value="Rossmann-like_a/b/a_fold"/>
</dbReference>
<dbReference type="HAMAP" id="MF_00049_B">
    <property type="entry name" value="Leu_tRNA_synth_B"/>
    <property type="match status" value="1"/>
</dbReference>
<keyword evidence="6 9" id="KW-0648">Protein biosynthesis</keyword>
<evidence type="ECO:0000256" key="3">
    <source>
        <dbReference type="ARBA" id="ARBA00022598"/>
    </source>
</evidence>
<dbReference type="Pfam" id="PF08264">
    <property type="entry name" value="Anticodon_1"/>
    <property type="match status" value="1"/>
</dbReference>
<dbReference type="Proteomes" id="UP001056323">
    <property type="component" value="Chromosome"/>
</dbReference>
<feature type="short sequence motif" description="'KMSKS' region" evidence="9">
    <location>
        <begin position="629"/>
        <end position="633"/>
    </location>
</feature>
<dbReference type="RefSeq" id="WP_250246832.1">
    <property type="nucleotide sequence ID" value="NZ_CP097749.1"/>
</dbReference>
<evidence type="ECO:0000259" key="11">
    <source>
        <dbReference type="Pfam" id="PF00133"/>
    </source>
</evidence>
<keyword evidence="18" id="KW-1185">Reference proteome</keyword>
<dbReference type="PANTHER" id="PTHR43740:SF2">
    <property type="entry name" value="LEUCINE--TRNA LIGASE, MITOCHONDRIAL"/>
    <property type="match status" value="1"/>
</dbReference>
<dbReference type="FunFam" id="2.20.28.290:FF:000001">
    <property type="entry name" value="Leucine--tRNA ligase"/>
    <property type="match status" value="1"/>
</dbReference>
<dbReference type="PROSITE" id="PS00178">
    <property type="entry name" value="AA_TRNA_LIGASE_I"/>
    <property type="match status" value="1"/>
</dbReference>
<evidence type="ECO:0000256" key="2">
    <source>
        <dbReference type="ARBA" id="ARBA00022490"/>
    </source>
</evidence>
<evidence type="ECO:0000259" key="13">
    <source>
        <dbReference type="Pfam" id="PF09334"/>
    </source>
</evidence>
<feature type="domain" description="Methionyl/Valyl/Leucyl/Isoleucyl-tRNA synthetase anticodon-binding" evidence="12">
    <location>
        <begin position="709"/>
        <end position="834"/>
    </location>
</feature>
<dbReference type="SUPFAM" id="SSF52374">
    <property type="entry name" value="Nucleotidylyl transferase"/>
    <property type="match status" value="1"/>
</dbReference>
<evidence type="ECO:0000313" key="17">
    <source>
        <dbReference type="Proteomes" id="UP001056323"/>
    </source>
</evidence>
<dbReference type="Pfam" id="PF13603">
    <property type="entry name" value="tRNA-synt_1_2"/>
    <property type="match status" value="1"/>
</dbReference>
<dbReference type="InterPro" id="IPR013155">
    <property type="entry name" value="M/V/L/I-tRNA-synth_anticd-bd"/>
</dbReference>
<dbReference type="InterPro" id="IPR025709">
    <property type="entry name" value="Leu_tRNA-synth_edit"/>
</dbReference>
<gene>
    <name evidence="9 16" type="primary">leuS</name>
    <name evidence="16" type="ORF">M9394_03190</name>
    <name evidence="15" type="ORF">M9404_01240</name>
</gene>
<dbReference type="CDD" id="cd07958">
    <property type="entry name" value="Anticodon_Ia_Leu_BEm"/>
    <property type="match status" value="1"/>
</dbReference>
<dbReference type="CDD" id="cd00812">
    <property type="entry name" value="LeuRS_core"/>
    <property type="match status" value="1"/>
</dbReference>
<dbReference type="Pfam" id="PF09334">
    <property type="entry name" value="tRNA-synt_1g"/>
    <property type="match status" value="1"/>
</dbReference>
<accession>A0AAE9IDC3</accession>
<dbReference type="PANTHER" id="PTHR43740">
    <property type="entry name" value="LEUCYL-TRNA SYNTHETASE"/>
    <property type="match status" value="1"/>
</dbReference>
<dbReference type="InterPro" id="IPR002302">
    <property type="entry name" value="Leu-tRNA-ligase"/>
</dbReference>
<dbReference type="SUPFAM" id="SSF47323">
    <property type="entry name" value="Anticodon-binding domain of a subclass of class I aminoacyl-tRNA synthetases"/>
    <property type="match status" value="1"/>
</dbReference>
<feature type="domain" description="Aminoacyl-tRNA synthetase class Ia" evidence="11">
    <location>
        <begin position="421"/>
        <end position="548"/>
    </location>
</feature>
<dbReference type="InterPro" id="IPR009008">
    <property type="entry name" value="Val/Leu/Ile-tRNA-synth_edit"/>
</dbReference>
<sequence>MRKSYSPSDIERAVQKHWYKNKTFSVIEDSNKEKYYCLSMIPYPSGNLHMGHVRNYTIGDVISRYQRMLGKNVLQPIGWDAFGLPAEHAAIENNTDPSTWTYSNISYMKSQLQSLGFAYDWDRELITCHPEYYRWEQWFFTVLYKKGLVYKKTASVNWCSYHKTVLANEQVINNCCWRCHTPVKYKRIPQWFLRITNYADQLLHGLDQLAYWPEQVKVMQRNWIGRSEGVNVTFKIENSNDTLIIYMTRLDIFMGITYLVISTDHPIALQVAKIDLNLAHFIQKNNDFYTKLNKKNIFYFEKKGMPTHIYAIHPITNSKLPIWVANFVIPMEYDGIGAAISIPAHNQQDWEFAHKYNLPIKPVIKNLDAIEPNIAMQAMTCDGILFNSGEFDGLSSCTASNAIVKSLIARGAAQHTVNYRLKDWGISRQRYWGVPIPMVTLSNGVVKPVLLDRLPVILPKNMSTIQRSDDGYVNSFLKMYPNWIQTTYKGQTAIRDTDTFDTFMESSWYYARYTCPHYHEAMLNVRAANYWLPVDQYIGGIEHAIMHLLYFRFYHKLMRDEGLVYSDEPAIRLLCQGMVLADSFYYASPNGQHIWVDPTNVTIKRDRIGGVVKAIDKNGRDLIYAGMCKMSKSKNNGIDPNIIIEKYGADAVRFFIMFAAPIEAPLEWKESGIEGAQRFLKRIWNLIYRHIQDGPVDTLRVVTLNHAQKFIRYNVHKTIEKVTDDIDRRQSFNTALSAIMKLVKKLYNAPKTSMQDRAVLQEALLVIVRLLYPFTPHISFILWKALGGSEDIDNATWPIVDTQAIQNDRTLVLAQINGKMRHKIFAPLNSDKNVVYKLLETEGVLNKYLIGKKINNIIYVPNRVINIIVK</sequence>
<feature type="domain" description="Aminoacyl-tRNA synthetase class Ia" evidence="11">
    <location>
        <begin position="629"/>
        <end position="662"/>
    </location>
</feature>
<evidence type="ECO:0000256" key="9">
    <source>
        <dbReference type="HAMAP-Rule" id="MF_00049"/>
    </source>
</evidence>
<dbReference type="AlphaFoldDB" id="A0AAE9IDC3"/>
<keyword evidence="7 9" id="KW-0030">Aminoacyl-tRNA synthetase</keyword>
<keyword evidence="4 9" id="KW-0547">Nucleotide-binding</keyword>
<feature type="domain" description="Leucyl-tRNA synthetase editing" evidence="14">
    <location>
        <begin position="221"/>
        <end position="407"/>
    </location>
</feature>
<dbReference type="GO" id="GO:0005829">
    <property type="term" value="C:cytosol"/>
    <property type="evidence" value="ECO:0007669"/>
    <property type="project" value="TreeGrafter"/>
</dbReference>
<evidence type="ECO:0000256" key="1">
    <source>
        <dbReference type="ARBA" id="ARBA00005594"/>
    </source>
</evidence>
<evidence type="ECO:0000259" key="12">
    <source>
        <dbReference type="Pfam" id="PF08264"/>
    </source>
</evidence>
<evidence type="ECO:0000256" key="7">
    <source>
        <dbReference type="ARBA" id="ARBA00023146"/>
    </source>
</evidence>
<dbReference type="Gene3D" id="3.10.20.590">
    <property type="match status" value="1"/>
</dbReference>
<dbReference type="EC" id="6.1.1.4" evidence="9"/>
<dbReference type="InterPro" id="IPR001412">
    <property type="entry name" value="aa-tRNA-synth_I_CS"/>
</dbReference>
<dbReference type="InterPro" id="IPR009080">
    <property type="entry name" value="tRNAsynth_Ia_anticodon-bd"/>
</dbReference>
<keyword evidence="3 9" id="KW-0436">Ligase</keyword>
<keyword evidence="5 9" id="KW-0067">ATP-binding</keyword>
<dbReference type="SUPFAM" id="SSF50677">
    <property type="entry name" value="ValRS/IleRS/LeuRS editing domain"/>
    <property type="match status" value="1"/>
</dbReference>
<comment type="similarity">
    <text evidence="1 9 10">Belongs to the class-I aminoacyl-tRNA synthetase family.</text>
</comment>